<organism evidence="1 2">
    <name type="scientific">Larkinella knui</name>
    <dbReference type="NCBI Taxonomy" id="2025310"/>
    <lineage>
        <taxon>Bacteria</taxon>
        <taxon>Pseudomonadati</taxon>
        <taxon>Bacteroidota</taxon>
        <taxon>Cytophagia</taxon>
        <taxon>Cytophagales</taxon>
        <taxon>Spirosomataceae</taxon>
        <taxon>Larkinella</taxon>
    </lineage>
</organism>
<sequence length="97" mass="11389">METLEMGLSKFKMSFKVLDASPALLSWDEKFARDDEDRFIRVVDKIVKYALRKGDTSRKFTYESAVGNARLYIKFVDSDRIWFHELLKKYLAETVAV</sequence>
<protein>
    <submittedName>
        <fullName evidence="1">Uncharacterized protein</fullName>
    </submittedName>
</protein>
<dbReference type="RefSeq" id="WP_124903026.1">
    <property type="nucleotide sequence ID" value="NZ_RQJP01000001.1"/>
</dbReference>
<dbReference type="EMBL" id="RQJP01000001">
    <property type="protein sequence ID" value="RRB16930.1"/>
    <property type="molecule type" value="Genomic_DNA"/>
</dbReference>
<dbReference type="OrthoDB" id="960041at2"/>
<dbReference type="Proteomes" id="UP000274271">
    <property type="component" value="Unassembled WGS sequence"/>
</dbReference>
<evidence type="ECO:0000313" key="2">
    <source>
        <dbReference type="Proteomes" id="UP000274271"/>
    </source>
</evidence>
<evidence type="ECO:0000313" key="1">
    <source>
        <dbReference type="EMBL" id="RRB16930.1"/>
    </source>
</evidence>
<comment type="caution">
    <text evidence="1">The sequence shown here is derived from an EMBL/GenBank/DDBJ whole genome shotgun (WGS) entry which is preliminary data.</text>
</comment>
<reference evidence="1 2" key="1">
    <citation type="submission" date="2018-11" db="EMBL/GenBank/DDBJ databases">
        <authorList>
            <person name="Zhou Z."/>
            <person name="Wang G."/>
        </authorList>
    </citation>
    <scope>NUCLEOTIDE SEQUENCE [LARGE SCALE GENOMIC DNA]</scope>
    <source>
        <strain evidence="1 2">KCTC42998</strain>
    </source>
</reference>
<accession>A0A3P1CV12</accession>
<gene>
    <name evidence="1" type="ORF">EHT87_01175</name>
</gene>
<name>A0A3P1CV12_9BACT</name>
<dbReference type="AlphaFoldDB" id="A0A3P1CV12"/>
<keyword evidence="2" id="KW-1185">Reference proteome</keyword>
<proteinExistence type="predicted"/>